<dbReference type="Proteomes" id="UP000229504">
    <property type="component" value="Unassembled WGS sequence"/>
</dbReference>
<evidence type="ECO:0000313" key="3">
    <source>
        <dbReference type="Proteomes" id="UP000229504"/>
    </source>
</evidence>
<sequence>MFAEQRLAIACRFSWVLNRAVINSQQVRVFAGQAIAGLLALHVGAAAFVEFYSRGAPVQLRLFKVATAG</sequence>
<accession>A0A2G5FLI9</accession>
<keyword evidence="1" id="KW-1133">Transmembrane helix</keyword>
<comment type="caution">
    <text evidence="2">The sequence shown here is derived from an EMBL/GenBank/DDBJ whole genome shotgun (WGS) entry which is preliminary data.</text>
</comment>
<evidence type="ECO:0000313" key="2">
    <source>
        <dbReference type="EMBL" id="PIA68813.1"/>
    </source>
</evidence>
<keyword evidence="1" id="KW-0812">Transmembrane</keyword>
<evidence type="ECO:0000256" key="1">
    <source>
        <dbReference type="SAM" id="Phobius"/>
    </source>
</evidence>
<dbReference type="EMBL" id="NIQU01000004">
    <property type="protein sequence ID" value="PIA68813.1"/>
    <property type="molecule type" value="Genomic_DNA"/>
</dbReference>
<organism evidence="2 3">
    <name type="scientific">Pseudomonas sediminis</name>
    <dbReference type="NCBI Taxonomy" id="1691904"/>
    <lineage>
        <taxon>Bacteria</taxon>
        <taxon>Pseudomonadati</taxon>
        <taxon>Pseudomonadota</taxon>
        <taxon>Gammaproteobacteria</taxon>
        <taxon>Pseudomonadales</taxon>
        <taxon>Pseudomonadaceae</taxon>
        <taxon>Pseudomonas</taxon>
    </lineage>
</organism>
<proteinExistence type="predicted"/>
<gene>
    <name evidence="2" type="ORF">CDO35_10845</name>
</gene>
<dbReference type="AlphaFoldDB" id="A0A2G5FLI9"/>
<protein>
    <submittedName>
        <fullName evidence="2">Uncharacterized protein</fullName>
    </submittedName>
</protein>
<reference evidence="3" key="1">
    <citation type="submission" date="2017-06" db="EMBL/GenBank/DDBJ databases">
        <authorList>
            <person name="Rastogi G."/>
            <person name="Vaishampayan P."/>
            <person name="Seuylemezian A."/>
        </authorList>
    </citation>
    <scope>NUCLEOTIDE SEQUENCE [LARGE SCALE GENOMIC DNA]</scope>
    <source>
        <strain evidence="3">PI11</strain>
    </source>
</reference>
<keyword evidence="1" id="KW-0472">Membrane</keyword>
<feature type="transmembrane region" description="Helical" evidence="1">
    <location>
        <begin position="34"/>
        <end position="52"/>
    </location>
</feature>
<name>A0A2G5FLI9_9PSED</name>